<reference evidence="2" key="1">
    <citation type="submission" date="2015-05" db="EMBL/GenBank/DDBJ databases">
        <title>Complete genome sequence of Halanaeroarchaeum sulfurireducens type strain M27-SA2, a sulfate-reducer haloarchaeon from marine anoxic lake Medee.</title>
        <authorList>
            <person name="Messina E."/>
            <person name="Kublanov I.V."/>
            <person name="Toshchakov S."/>
            <person name="Arcadi E."/>
            <person name="La Spada G."/>
            <person name="La Cono V."/>
            <person name="Yakimov M.M."/>
        </authorList>
    </citation>
    <scope>NUCLEOTIDE SEQUENCE [LARGE SCALE GENOMIC DNA]</scope>
    <source>
        <strain evidence="2">M27-SA2</strain>
    </source>
</reference>
<dbReference type="GeneID" id="26011366"/>
<evidence type="ECO:0000313" key="1">
    <source>
        <dbReference type="EMBL" id="ALG82907.1"/>
    </source>
</evidence>
<dbReference type="AlphaFoldDB" id="A0A0N9NC02"/>
<name>A0A0N9NC02_9EURY</name>
<proteinExistence type="predicted"/>
<dbReference type="Proteomes" id="UP000060390">
    <property type="component" value="Chromosome"/>
</dbReference>
<dbReference type="KEGG" id="hsf:HLASA_2032"/>
<organism evidence="1 2">
    <name type="scientific">Halanaeroarchaeum sulfurireducens</name>
    <dbReference type="NCBI Taxonomy" id="1604004"/>
    <lineage>
        <taxon>Archaea</taxon>
        <taxon>Methanobacteriati</taxon>
        <taxon>Methanobacteriota</taxon>
        <taxon>Stenosarchaea group</taxon>
        <taxon>Halobacteria</taxon>
        <taxon>Halobacteriales</taxon>
        <taxon>Halobacteriaceae</taxon>
        <taxon>Halanaeroarchaeum</taxon>
    </lineage>
</organism>
<sequence length="379" mass="42113">MARLSFKKAGLLSPKTLREEIVQDIDQMDEVQGEDVASANSEFAAVDLDAPEENYFQIGGAVAPMREVDRAAESPIGTLGEISEKDITTYSFKEKIAPEKETDAKLNSEREILSLYRWGANQLRAALFLTREQVTWQGTQSVEGFVGQDGQTPHSDIPTDNVIDPTNAYDDRANSTPYQDFSYASYLLNEADQTFMNAQVTTDPVAYVTPSTWHDINHNDDMKDRFSGVEVRGLTGSQVRRLVDEEIPEIRMVKVKLPRTDGDGNFLDGDGNVVNDVDDAAMDNVLEPYDAAADTQRRNIVIGRPGPSSAFLPWFGENMGEFDEPDAPSTDGGFAIDENRGFGTQTWIGNDPAVTWLKGFQDIGFHLMLPEQWVVIRDI</sequence>
<evidence type="ECO:0000313" key="2">
    <source>
        <dbReference type="Proteomes" id="UP000060390"/>
    </source>
</evidence>
<dbReference type="RefSeq" id="WP_054519915.1">
    <property type="nucleotide sequence ID" value="NZ_CP011564.1"/>
</dbReference>
<dbReference type="EMBL" id="CP011564">
    <property type="protein sequence ID" value="ALG82907.1"/>
    <property type="molecule type" value="Genomic_DNA"/>
</dbReference>
<gene>
    <name evidence="1" type="ORF">HLASA_2032</name>
</gene>
<accession>A0A0N9NC02</accession>
<protein>
    <submittedName>
        <fullName evidence="1">Major capsid protein</fullName>
    </submittedName>
</protein>
<reference evidence="1 2" key="2">
    <citation type="journal article" date="2016" name="Stand. Genomic Sci.">
        <title>Complete genome sequence of 'Halanaeroarchaeum sulfurireducens' M27-SA2, a sulfur-reducing and acetate-oxidizing haloarchaeon from the deep-sea hypersaline anoxic lake Medee.</title>
        <authorList>
            <person name="Messina E."/>
            <person name="Sorokin D.Y."/>
            <person name="Kublanov I.V."/>
            <person name="Toshchakov S."/>
            <person name="Lopatina A."/>
            <person name="Arcadi E."/>
            <person name="Smedile F."/>
            <person name="La Spada G."/>
            <person name="La Cono V."/>
            <person name="Yakimov M.M."/>
        </authorList>
    </citation>
    <scope>NUCLEOTIDE SEQUENCE [LARGE SCALE GENOMIC DNA]</scope>
    <source>
        <strain evidence="1 2">M27-SA2</strain>
    </source>
</reference>
<dbReference type="STRING" id="1604004.HLASA_2032"/>